<keyword evidence="10" id="KW-1185">Reference proteome</keyword>
<keyword evidence="2" id="KW-0813">Transport</keyword>
<dbReference type="OrthoDB" id="428159at2759"/>
<dbReference type="InterPro" id="IPR009543">
    <property type="entry name" value="VPS13_VAB"/>
</dbReference>
<feature type="compositionally biased region" description="Polar residues" evidence="4">
    <location>
        <begin position="1649"/>
        <end position="1662"/>
    </location>
</feature>
<comment type="caution">
    <text evidence="9">The sequence shown here is derived from an EMBL/GenBank/DDBJ whole genome shotgun (WGS) entry which is preliminary data.</text>
</comment>
<dbReference type="PANTHER" id="PTHR16166">
    <property type="entry name" value="VACUOLAR PROTEIN SORTING-ASSOCIATED PROTEIN VPS13"/>
    <property type="match status" value="1"/>
</dbReference>
<accession>A0A8H6IL09</accession>
<dbReference type="InterPro" id="IPR026854">
    <property type="entry name" value="VPS13_N"/>
</dbReference>
<feature type="region of interest" description="Disordered" evidence="4">
    <location>
        <begin position="814"/>
        <end position="869"/>
    </location>
</feature>
<feature type="domain" description="Intermembrane lipid transfer protein VPS13-like C-terminal" evidence="8">
    <location>
        <begin position="2887"/>
        <end position="2993"/>
    </location>
</feature>
<evidence type="ECO:0000259" key="7">
    <source>
        <dbReference type="Pfam" id="PF25036"/>
    </source>
</evidence>
<dbReference type="InterPro" id="IPR056747">
    <property type="entry name" value="VPS13-like_M"/>
</dbReference>
<dbReference type="GO" id="GO:0006869">
    <property type="term" value="P:lipid transport"/>
    <property type="evidence" value="ECO:0007669"/>
    <property type="project" value="UniProtKB-KW"/>
</dbReference>
<dbReference type="PANTHER" id="PTHR16166:SF93">
    <property type="entry name" value="INTERMEMBRANE LIPID TRANSFER PROTEIN VPS13"/>
    <property type="match status" value="1"/>
</dbReference>
<feature type="domain" description="Chorein N-terminal" evidence="5">
    <location>
        <begin position="10"/>
        <end position="877"/>
    </location>
</feature>
<dbReference type="InterPro" id="IPR026847">
    <property type="entry name" value="VPS13"/>
</dbReference>
<dbReference type="Pfam" id="PF25036">
    <property type="entry name" value="VPS13_VAB"/>
    <property type="match status" value="1"/>
</dbReference>
<reference evidence="9 10" key="1">
    <citation type="submission" date="2020-07" db="EMBL/GenBank/DDBJ databases">
        <title>Comparative genomics of pyrophilous fungi reveals a link between fire events and developmental genes.</title>
        <authorList>
            <consortium name="DOE Joint Genome Institute"/>
            <person name="Steindorff A.S."/>
            <person name="Carver A."/>
            <person name="Calhoun S."/>
            <person name="Stillman K."/>
            <person name="Liu H."/>
            <person name="Lipzen A."/>
            <person name="Pangilinan J."/>
            <person name="Labutti K."/>
            <person name="Bruns T.D."/>
            <person name="Grigoriev I.V."/>
        </authorList>
    </citation>
    <scope>NUCLEOTIDE SEQUENCE [LARGE SCALE GENOMIC DNA]</scope>
    <source>
        <strain evidence="9 10">CBS 144469</strain>
    </source>
</reference>
<feature type="compositionally biased region" description="Polar residues" evidence="4">
    <location>
        <begin position="1509"/>
        <end position="1524"/>
    </location>
</feature>
<keyword evidence="3" id="KW-0445">Lipid transport</keyword>
<feature type="domain" description="VPS13-like middle region" evidence="6">
    <location>
        <begin position="1064"/>
        <end position="1773"/>
    </location>
</feature>
<dbReference type="GO" id="GO:0007005">
    <property type="term" value="P:mitochondrion organization"/>
    <property type="evidence" value="ECO:0007669"/>
    <property type="project" value="TreeGrafter"/>
</dbReference>
<dbReference type="Proteomes" id="UP000521943">
    <property type="component" value="Unassembled WGS sequence"/>
</dbReference>
<gene>
    <name evidence="9" type="ORF">DFP72DRAFT_985217</name>
</gene>
<feature type="domain" description="Vacuolar protein sorting-associated protein 13 VPS13 adaptor binding" evidence="7">
    <location>
        <begin position="1848"/>
        <end position="2414"/>
    </location>
</feature>
<dbReference type="GO" id="GO:0045053">
    <property type="term" value="P:protein retention in Golgi apparatus"/>
    <property type="evidence" value="ECO:0007669"/>
    <property type="project" value="TreeGrafter"/>
</dbReference>
<dbReference type="Pfam" id="PF25033">
    <property type="entry name" value="VPS13_M"/>
    <property type="match status" value="1"/>
</dbReference>
<evidence type="ECO:0000256" key="1">
    <source>
        <dbReference type="ARBA" id="ARBA00006545"/>
    </source>
</evidence>
<evidence type="ECO:0000256" key="4">
    <source>
        <dbReference type="SAM" id="MobiDB-lite"/>
    </source>
</evidence>
<proteinExistence type="inferred from homology"/>
<comment type="similarity">
    <text evidence="1">Belongs to the VPS13 family.</text>
</comment>
<evidence type="ECO:0000259" key="6">
    <source>
        <dbReference type="Pfam" id="PF25033"/>
    </source>
</evidence>
<dbReference type="Pfam" id="PF25037">
    <property type="entry name" value="VPS13_C"/>
    <property type="match status" value="1"/>
</dbReference>
<name>A0A8H6IL09_9AGAR</name>
<evidence type="ECO:0000313" key="10">
    <source>
        <dbReference type="Proteomes" id="UP000521943"/>
    </source>
</evidence>
<protein>
    <submittedName>
        <fullName evidence="9">Vacuolar protein sorting-associated protein vps13</fullName>
    </submittedName>
</protein>
<feature type="compositionally biased region" description="Acidic residues" evidence="4">
    <location>
        <begin position="845"/>
        <end position="857"/>
    </location>
</feature>
<dbReference type="EMBL" id="JACGCI010000001">
    <property type="protein sequence ID" value="KAF6766036.1"/>
    <property type="molecule type" value="Genomic_DNA"/>
</dbReference>
<dbReference type="InterPro" id="IPR056748">
    <property type="entry name" value="VPS13-like_C"/>
</dbReference>
<dbReference type="Pfam" id="PF12624">
    <property type="entry name" value="VPS13_N"/>
    <property type="match status" value="1"/>
</dbReference>
<dbReference type="GO" id="GO:0045324">
    <property type="term" value="P:late endosome to vacuole transport"/>
    <property type="evidence" value="ECO:0007669"/>
    <property type="project" value="TreeGrafter"/>
</dbReference>
<evidence type="ECO:0000313" key="9">
    <source>
        <dbReference type="EMBL" id="KAF6766036.1"/>
    </source>
</evidence>
<sequence length="3018" mass="338666">MWYVSTFPYLFNRILAPYVENLDLNQVNYGIAQGQLTLRNLKLKKGVLDKFQLPVDVLEGHLGTFTLSLHWINLGNQPVEILIEDVYLLVVPSPQTNVNAAEEEARKQAAKAERLESAELLHVRGGAETQPDSAQTQGLIQSLITKIINNVQVTIKNIHVRYEDKISVPGHPFAVGVTLASFAAVSVDGEWKPAFIESTAGAIHKLAQLQSLAMYFDTEAQSMAGLPQKEAIARFSEMVKRPGSYIIVNHHVDRNTPRFNVELLFDEIGVSLDDDQYRHAISLVDMYQVYMRKQQYKKYLPQENEVSINQARSRLQSAAKAILSVVHEKNRKWTWAYFAERRDDRNKYVDLFQKKLLAPLLGEDLTAFEALERKLAYEDLRFYRSIARSRLRKDQELQKRLEEEKKKQQTQKAGWGTWLWGGSTEATPKQDALFNGEMTEEQRKQLYDVLDYDEKSSLMETLEAPRDSLKMQVTAKLKRGSLTLKTDPHGVCKEAMSIVFDIFNASFIQRPGNFEAILSLQDFRVFDGTTPNTLYPQIVSVKKNVEKRVHIEIEGTEPIADDPFFYVKFENNPLDDRADNAITARMRHMEIIYHKGYVEAIHKFFKPPASQLESVEALLNVASETLEGLRKETRAGLEYALQTHKTVDLHVDMNAPIIIIPEDITTKECSHLILDAGHISIESDLADKTAVHSIYQKRNQQYDEEDYRRLESLMYDKMSLKLQDAQFVIGRNLQGCLDALTGPSEDNLHLLERINISFQIQKSIVPTAVNLAQIKVAGTLPSLQMNLSDAKYHSLMRLVDIAIPKFNNDVPVAPTLKASDRTDSATRYQLPPAPTLFSPSNDMEYNVDDDSDDDDTKDEFFEAESGTNQQQVELHQRSFELEFQVGTLRAALSKSTADGQERPLGELTLQQFALTFGLAKFNMDVDVNLRSVSLVLTQAAKRMEVVSTPAGPTGASTPTDLLKVKYVRAQRESPEFESLYEGIDQTVDVRLSTLVFHVEPEPILAVYDFIMTTFVPSFSQPPSPMITTQDEPPQALTQAENDGKIRVLVKLQGVQVVFVNDSAEVATLDLSVGDVSILTKANSLRVSGRLGSLALLNDNKAYDIRPEFNQLLSIEGENFADFTYQTFDPSDESYAGVKSSVHLNAASVKFTYLEQPLRDLYAFLTKLARLKYLYDAARVVAVQTASEIDRMQFSISVKSPILVFPSDPSALSDIMIMRLGHIKAENSFKATSSKVAASLYGIKLVSSLHRSSGEPSQLKIIDDINVDAEVVQTTGIDRSVDVNHPDTQVAVKLSDIKLHLTQTQYVLLMHLSRSIPRIFTDVSATPSLEPGPSSRSADSYFPTEGTVSLQPELRNSPTGGARPWTATDLVVNIGAVKLHLYDESTVSEDHLKEHGIARFALNDNTLRLKQLSDGSLEAQVVMRSFTMSNTRPGQTKFREIIPAAAHERNQFMILYTSSGTQSGTGPNALAVVTVDSPQIIFAVDPVFALLQFFTSAFVPEPSPGPEASLIQSPSEEPQQAAQPSQLDIRVDLHDVSVSILENETDPQSRAIQLHISQVLFSQQGIMALNITQLGMSLMRMGRYSEVVRFLDNLDLTVSLDNRSSSSQQMSNIEVNMKPVVLRASYRDINLITTIVNRAIELYSQSQQSNKPSSPEVQSSYTPSAAPRSRPAGISVMSPGSNTLTQGKATVTMSKEQLKASLDGFRFILIGDLHEQPMLHLKVKPFIVGAKDWSGPLRATTTLASQITYWNLTNSHWEPLIDPWTFTVSVTKDSAVGALHLAVTMLNTWSQESTAMLQKPRGTYAPYRIRNRTGTPILVWSDIDSGTTTGEGEMTKVLNNQIVDWRFDDWKTMREHVSSGQHNIGIRFAEKSWEQLRGVPVDREGEFVFTLRPRTDKYPARVLCEVKVVDNVKIITIRSTYQVENLTLYPLELMLVDDRGQPAYSLERIVPGHEFSLPVEVASKYRIRIQPDQGFGYKWCAPIRWEDLISRKSFAVKCAHGDPKEPAFRFQAWVQTDAQDLAAGKYPKINLKLRAPIELENLLPYNIEYRIYDKNTNQNWKSYLRKGGIMPIHSVELNHFILLNVAIQDSVFKPSDFAIINTDGNADFDIEKKVTLQDQQNRKLDLGLNYMRYPDSGGAFKVQVFSPYIVINKTGLPFAIRSTRSTRAGFQDAAGLSQPDTLRTTAPFLLSHSHPGGHEFIFQFSSSPWSKMISVEAPSAETELVVPTQKQSPDRYYMGVSWTEGLGKYKLSKVITLAPRFLIRNLLPDSIAFREHGVAPRERSVVTPGDRGVLNVLRSAEEKLLTIAYPGLNAQWSPPISLEDIGVVHVRLKRLTPEGTSQIDLIRAEITIESSTIFVILSKSDDWPFELENDTDYAFKFLQKDDSREPDKPQVTYSLPPRSKTKYAWDFPAAKGKRILLSVNDTRRVVDIMEIGALMPFKFTQNHRTKAVSLDILRITDYNPERSLYKPKQRSNSMSVSRQDTMSSTVDGFEAVTEEIHPQLTFTLDLAGIGVSLVNRRLIEVIYATFDQLKFEYVDSSVAQAVTLSCGSLQIDNQLHDALFPTAADVGALPTVQASVIWLKDQAHGVLFVKYCSILLQALTIEADEDLLFSIYDLTQIKGLSWEDETQEYVLYFEVLELQPILLALSFMRTERVSSEEKLSIRNPLAVVLNAMTMAVGNINDAPLEMNALAIKDMRLTTADLQNRILYHYRQEVLRQLYRILGSADFIGNPVGLFTNVSSGVADIFYEPFQGVVMHGNRELGIGIAKGAASFVKKTVFGLSDSVTKFTSSVGKGLSAATFDSEYQARRRMTQRRNKPRHAIYGVAAGGEAFASSVTSAMEGVFMKPIEGAESEGAFGFFKGVGKDKPLGIRNTTTVFDNPDRDRVRLPRLIPADGVLKSYSAREAMGQYWMKDLNNGAYRKELYVAHINTPGGDNVVLLTQSKVISFYSKRLRLDWELPFTQIQGVTAEDNGIRFAHRLGREHDKFAVIPDKASQTWFFNQVATVVKQFNTRRRMD</sequence>
<evidence type="ECO:0000256" key="3">
    <source>
        <dbReference type="ARBA" id="ARBA00023055"/>
    </source>
</evidence>
<evidence type="ECO:0000259" key="8">
    <source>
        <dbReference type="Pfam" id="PF25037"/>
    </source>
</evidence>
<evidence type="ECO:0000259" key="5">
    <source>
        <dbReference type="Pfam" id="PF12624"/>
    </source>
</evidence>
<feature type="region of interest" description="Disordered" evidence="4">
    <location>
        <begin position="1645"/>
        <end position="1684"/>
    </location>
</feature>
<evidence type="ECO:0000256" key="2">
    <source>
        <dbReference type="ARBA" id="ARBA00022448"/>
    </source>
</evidence>
<feature type="region of interest" description="Disordered" evidence="4">
    <location>
        <begin position="1503"/>
        <end position="1524"/>
    </location>
</feature>
<organism evidence="9 10">
    <name type="scientific">Ephemerocybe angulata</name>
    <dbReference type="NCBI Taxonomy" id="980116"/>
    <lineage>
        <taxon>Eukaryota</taxon>
        <taxon>Fungi</taxon>
        <taxon>Dikarya</taxon>
        <taxon>Basidiomycota</taxon>
        <taxon>Agaricomycotina</taxon>
        <taxon>Agaricomycetes</taxon>
        <taxon>Agaricomycetidae</taxon>
        <taxon>Agaricales</taxon>
        <taxon>Agaricineae</taxon>
        <taxon>Psathyrellaceae</taxon>
        <taxon>Ephemerocybe</taxon>
    </lineage>
</organism>
<dbReference type="GO" id="GO:0006623">
    <property type="term" value="P:protein targeting to vacuole"/>
    <property type="evidence" value="ECO:0007669"/>
    <property type="project" value="TreeGrafter"/>
</dbReference>